<accession>A0A8J5WGJ4</accession>
<proteinExistence type="predicted"/>
<comment type="caution">
    <text evidence="2">The sequence shown here is derived from an EMBL/GenBank/DDBJ whole genome shotgun (WGS) entry which is preliminary data.</text>
</comment>
<feature type="region of interest" description="Disordered" evidence="1">
    <location>
        <begin position="91"/>
        <end position="155"/>
    </location>
</feature>
<feature type="compositionally biased region" description="Low complexity" evidence="1">
    <location>
        <begin position="132"/>
        <end position="147"/>
    </location>
</feature>
<organism evidence="2 3">
    <name type="scientific">Zizania palustris</name>
    <name type="common">Northern wild rice</name>
    <dbReference type="NCBI Taxonomy" id="103762"/>
    <lineage>
        <taxon>Eukaryota</taxon>
        <taxon>Viridiplantae</taxon>
        <taxon>Streptophyta</taxon>
        <taxon>Embryophyta</taxon>
        <taxon>Tracheophyta</taxon>
        <taxon>Spermatophyta</taxon>
        <taxon>Magnoliopsida</taxon>
        <taxon>Liliopsida</taxon>
        <taxon>Poales</taxon>
        <taxon>Poaceae</taxon>
        <taxon>BOP clade</taxon>
        <taxon>Oryzoideae</taxon>
        <taxon>Oryzeae</taxon>
        <taxon>Zizaniinae</taxon>
        <taxon>Zizania</taxon>
    </lineage>
</organism>
<sequence length="234" mass="24987">MSMRDLAEEFIALRIPPLGANWPIVLPQASEGDLRNIAAPLALAPEDIVRVTERVLGAPSVAERQRRLELVGSWERSNRVWRALRMEPPNLPDFAPTGAVVPKRKATAEPSKKTGKQPPRKKKIAKHPSQLAPSSSASSPGAQSSASEEAEDSDGQTVVAFEAYLLDDEDIGEVPPSAPVREVVSATPPVLPAPAVVQPSAEASANKAATSCFANPFDSCSTNRPTGFVMPFEH</sequence>
<keyword evidence="3" id="KW-1185">Reference proteome</keyword>
<dbReference type="AlphaFoldDB" id="A0A8J5WGJ4"/>
<name>A0A8J5WGJ4_ZIZPA</name>
<evidence type="ECO:0000313" key="2">
    <source>
        <dbReference type="EMBL" id="KAG8088398.1"/>
    </source>
</evidence>
<evidence type="ECO:0000313" key="3">
    <source>
        <dbReference type="Proteomes" id="UP000729402"/>
    </source>
</evidence>
<evidence type="ECO:0000256" key="1">
    <source>
        <dbReference type="SAM" id="MobiDB-lite"/>
    </source>
</evidence>
<reference evidence="2" key="2">
    <citation type="submission" date="2021-02" db="EMBL/GenBank/DDBJ databases">
        <authorList>
            <person name="Kimball J.A."/>
            <person name="Haas M.W."/>
            <person name="Macchietto M."/>
            <person name="Kono T."/>
            <person name="Duquette J."/>
            <person name="Shao M."/>
        </authorList>
    </citation>
    <scope>NUCLEOTIDE SEQUENCE</scope>
    <source>
        <tissue evidence="2">Fresh leaf tissue</tissue>
    </source>
</reference>
<gene>
    <name evidence="2" type="ORF">GUJ93_ZPchr0010g10678</name>
</gene>
<reference evidence="2" key="1">
    <citation type="journal article" date="2021" name="bioRxiv">
        <title>Whole Genome Assembly and Annotation of Northern Wild Rice, Zizania palustris L., Supports a Whole Genome Duplication in the Zizania Genus.</title>
        <authorList>
            <person name="Haas M."/>
            <person name="Kono T."/>
            <person name="Macchietto M."/>
            <person name="Millas R."/>
            <person name="McGilp L."/>
            <person name="Shao M."/>
            <person name="Duquette J."/>
            <person name="Hirsch C.N."/>
            <person name="Kimball J."/>
        </authorList>
    </citation>
    <scope>NUCLEOTIDE SEQUENCE</scope>
    <source>
        <tissue evidence="2">Fresh leaf tissue</tissue>
    </source>
</reference>
<feature type="compositionally biased region" description="Basic residues" evidence="1">
    <location>
        <begin position="113"/>
        <end position="126"/>
    </location>
</feature>
<dbReference type="EMBL" id="JAAALK010000082">
    <property type="protein sequence ID" value="KAG8088398.1"/>
    <property type="molecule type" value="Genomic_DNA"/>
</dbReference>
<dbReference type="Proteomes" id="UP000729402">
    <property type="component" value="Unassembled WGS sequence"/>
</dbReference>
<protein>
    <submittedName>
        <fullName evidence="2">Uncharacterized protein</fullName>
    </submittedName>
</protein>